<gene>
    <name evidence="1" type="ORF">SUTMEG_10170</name>
</gene>
<dbReference type="Proteomes" id="UP000271003">
    <property type="component" value="Chromosome"/>
</dbReference>
<organism evidence="1 2">
    <name type="scientific">Sutterella megalosphaeroides</name>
    <dbReference type="NCBI Taxonomy" id="2494234"/>
    <lineage>
        <taxon>Bacteria</taxon>
        <taxon>Pseudomonadati</taxon>
        <taxon>Pseudomonadota</taxon>
        <taxon>Betaproteobacteria</taxon>
        <taxon>Burkholderiales</taxon>
        <taxon>Sutterellaceae</taxon>
        <taxon>Sutterella</taxon>
    </lineage>
</organism>
<evidence type="ECO:0000313" key="1">
    <source>
        <dbReference type="EMBL" id="BBF23126.1"/>
    </source>
</evidence>
<name>A0A2Z6IEJ5_9BURK</name>
<dbReference type="EMBL" id="AP018786">
    <property type="protein sequence ID" value="BBF23126.1"/>
    <property type="molecule type" value="Genomic_DNA"/>
</dbReference>
<protein>
    <submittedName>
        <fullName evidence="1">Uncharacterized protein</fullName>
    </submittedName>
</protein>
<sequence length="84" mass="9224">MRFALLPGGLTDAATAADLLWEKIDEVEALRGKERFGAVLEAKHFDMSNLARAVDEGKHVLFNRLGCAATPWIREAVEEAVKEG</sequence>
<dbReference type="AlphaFoldDB" id="A0A2Z6IEJ5"/>
<evidence type="ECO:0000313" key="2">
    <source>
        <dbReference type="Proteomes" id="UP000271003"/>
    </source>
</evidence>
<accession>A0A2Z6IEJ5</accession>
<proteinExistence type="predicted"/>
<dbReference type="KEGG" id="sutt:SUTMEG_10170"/>
<keyword evidence="2" id="KW-1185">Reference proteome</keyword>
<reference evidence="1 2" key="1">
    <citation type="journal article" date="2018" name="Int. J. Syst. Evol. Microbiol.">
        <title>Mesosutterella multiformis gen. nov., sp. nov., a member of the family Sutterellaceae and Sutterella megalosphaeroides sp. nov., isolated from human faeces.</title>
        <authorList>
            <person name="Sakamoto M."/>
            <person name="Ikeyama N."/>
            <person name="Kunihiro T."/>
            <person name="Iino T."/>
            <person name="Yuki M."/>
            <person name="Ohkuma M."/>
        </authorList>
    </citation>
    <scope>NUCLEOTIDE SEQUENCE [LARGE SCALE GENOMIC DNA]</scope>
    <source>
        <strain evidence="1 2">6FBBBH3</strain>
    </source>
</reference>